<dbReference type="AlphaFoldDB" id="A0A6S6RXR4"/>
<feature type="compositionally biased region" description="Basic and acidic residues" evidence="1">
    <location>
        <begin position="70"/>
        <end position="87"/>
    </location>
</feature>
<protein>
    <submittedName>
        <fullName evidence="3">FmdB family transcriptional regulator</fullName>
    </submittedName>
</protein>
<dbReference type="PANTHER" id="PTHR34404:SF2">
    <property type="entry name" value="CONSERVED SERINE RICH PROTEIN"/>
    <property type="match status" value="1"/>
</dbReference>
<proteinExistence type="predicted"/>
<organism evidence="3">
    <name type="scientific">uncultured Thiotrichaceae bacterium</name>
    <dbReference type="NCBI Taxonomy" id="298394"/>
    <lineage>
        <taxon>Bacteria</taxon>
        <taxon>Pseudomonadati</taxon>
        <taxon>Pseudomonadota</taxon>
        <taxon>Gammaproteobacteria</taxon>
        <taxon>Thiotrichales</taxon>
        <taxon>Thiotrichaceae</taxon>
        <taxon>environmental samples</taxon>
    </lineage>
</organism>
<evidence type="ECO:0000313" key="3">
    <source>
        <dbReference type="EMBL" id="CAA6801880.1"/>
    </source>
</evidence>
<feature type="region of interest" description="Disordered" evidence="1">
    <location>
        <begin position="53"/>
        <end position="102"/>
    </location>
</feature>
<gene>
    <name evidence="3" type="ORF">HELGO_WM70163</name>
</gene>
<accession>A0A6S6RXR4</accession>
<dbReference type="InterPro" id="IPR013429">
    <property type="entry name" value="Regulatory_FmdB_Zinc_ribbon"/>
</dbReference>
<sequence length="102" mass="11075">MPLYDYQCSACGHEMEALQKMSDPRLTQCPECKADTLTKKVTAAAFRLSGSGWYETDFKNGNKKNLTDTGEAKPDSKKETKAVKGAEKTPTVSKPAPAASKD</sequence>
<dbReference type="SMART" id="SM00834">
    <property type="entry name" value="CxxC_CXXC_SSSS"/>
    <property type="match status" value="1"/>
</dbReference>
<dbReference type="PANTHER" id="PTHR34404">
    <property type="entry name" value="REGULATORY PROTEIN, FMDB FAMILY"/>
    <property type="match status" value="1"/>
</dbReference>
<dbReference type="NCBIfam" id="TIGR02605">
    <property type="entry name" value="CxxC_CxxC_SSSS"/>
    <property type="match status" value="1"/>
</dbReference>
<feature type="domain" description="Putative regulatory protein FmdB zinc ribbon" evidence="2">
    <location>
        <begin position="1"/>
        <end position="42"/>
    </location>
</feature>
<evidence type="ECO:0000256" key="1">
    <source>
        <dbReference type="SAM" id="MobiDB-lite"/>
    </source>
</evidence>
<dbReference type="Pfam" id="PF09723">
    <property type="entry name" value="Zn_ribbon_8"/>
    <property type="match status" value="1"/>
</dbReference>
<dbReference type="EMBL" id="CACVAV010000030">
    <property type="protein sequence ID" value="CAA6801880.1"/>
    <property type="molecule type" value="Genomic_DNA"/>
</dbReference>
<reference evidence="3" key="1">
    <citation type="submission" date="2020-01" db="EMBL/GenBank/DDBJ databases">
        <authorList>
            <person name="Meier V. D."/>
            <person name="Meier V D."/>
        </authorList>
    </citation>
    <scope>NUCLEOTIDE SEQUENCE</scope>
    <source>
        <strain evidence="3">HLG_WM_MAG_08</strain>
    </source>
</reference>
<evidence type="ECO:0000259" key="2">
    <source>
        <dbReference type="SMART" id="SM00834"/>
    </source>
</evidence>
<dbReference type="Gene3D" id="2.20.28.30">
    <property type="entry name" value="RNA polymerase ii, chain L"/>
    <property type="match status" value="1"/>
</dbReference>
<name>A0A6S6RXR4_9GAMM</name>